<evidence type="ECO:0000259" key="8">
    <source>
        <dbReference type="Pfam" id="PF20684"/>
    </source>
</evidence>
<feature type="region of interest" description="Disordered" evidence="6">
    <location>
        <begin position="326"/>
        <end position="346"/>
    </location>
</feature>
<protein>
    <recommendedName>
        <fullName evidence="8">Rhodopsin domain-containing protein</fullName>
    </recommendedName>
</protein>
<evidence type="ECO:0000256" key="7">
    <source>
        <dbReference type="SAM" id="Phobius"/>
    </source>
</evidence>
<dbReference type="PANTHER" id="PTHR33048:SF2">
    <property type="entry name" value="SRPK"/>
    <property type="match status" value="1"/>
</dbReference>
<feature type="transmembrane region" description="Helical" evidence="7">
    <location>
        <begin position="182"/>
        <end position="206"/>
    </location>
</feature>
<feature type="region of interest" description="Disordered" evidence="6">
    <location>
        <begin position="288"/>
        <end position="310"/>
    </location>
</feature>
<keyword evidence="2 7" id="KW-0812">Transmembrane</keyword>
<evidence type="ECO:0000256" key="4">
    <source>
        <dbReference type="ARBA" id="ARBA00023136"/>
    </source>
</evidence>
<keyword evidence="10" id="KW-1185">Reference proteome</keyword>
<feature type="transmembrane region" description="Helical" evidence="7">
    <location>
        <begin position="49"/>
        <end position="70"/>
    </location>
</feature>
<keyword evidence="3 7" id="KW-1133">Transmembrane helix</keyword>
<name>A0ABR0EDH8_ZASCE</name>
<gene>
    <name evidence="9" type="ORF">PRZ48_009923</name>
</gene>
<dbReference type="Proteomes" id="UP001305779">
    <property type="component" value="Unassembled WGS sequence"/>
</dbReference>
<dbReference type="Pfam" id="PF20684">
    <property type="entry name" value="Fung_rhodopsin"/>
    <property type="match status" value="1"/>
</dbReference>
<feature type="transmembrane region" description="Helical" evidence="7">
    <location>
        <begin position="218"/>
        <end position="237"/>
    </location>
</feature>
<comment type="subcellular location">
    <subcellularLocation>
        <location evidence="1">Membrane</location>
        <topology evidence="1">Multi-pass membrane protein</topology>
    </subcellularLocation>
</comment>
<feature type="transmembrane region" description="Helical" evidence="7">
    <location>
        <begin position="136"/>
        <end position="157"/>
    </location>
</feature>
<feature type="region of interest" description="Disordered" evidence="6">
    <location>
        <begin position="382"/>
        <end position="402"/>
    </location>
</feature>
<comment type="caution">
    <text evidence="9">The sequence shown here is derived from an EMBL/GenBank/DDBJ whole genome shotgun (WGS) entry which is preliminary data.</text>
</comment>
<evidence type="ECO:0000256" key="1">
    <source>
        <dbReference type="ARBA" id="ARBA00004141"/>
    </source>
</evidence>
<comment type="similarity">
    <text evidence="5">Belongs to the SAT4 family.</text>
</comment>
<dbReference type="InterPro" id="IPR049326">
    <property type="entry name" value="Rhodopsin_dom_fungi"/>
</dbReference>
<proteinExistence type="inferred from homology"/>
<evidence type="ECO:0000256" key="6">
    <source>
        <dbReference type="SAM" id="MobiDB-lite"/>
    </source>
</evidence>
<dbReference type="InterPro" id="IPR052337">
    <property type="entry name" value="SAT4-like"/>
</dbReference>
<feature type="transmembrane region" description="Helical" evidence="7">
    <location>
        <begin position="17"/>
        <end position="37"/>
    </location>
</feature>
<feature type="transmembrane region" description="Helical" evidence="7">
    <location>
        <begin position="104"/>
        <end position="124"/>
    </location>
</feature>
<evidence type="ECO:0000256" key="5">
    <source>
        <dbReference type="ARBA" id="ARBA00038359"/>
    </source>
</evidence>
<evidence type="ECO:0000256" key="2">
    <source>
        <dbReference type="ARBA" id="ARBA00022692"/>
    </source>
</evidence>
<feature type="compositionally biased region" description="Low complexity" evidence="6">
    <location>
        <begin position="328"/>
        <end position="346"/>
    </location>
</feature>
<feature type="domain" description="Rhodopsin" evidence="8">
    <location>
        <begin position="31"/>
        <end position="275"/>
    </location>
</feature>
<keyword evidence="4 7" id="KW-0472">Membrane</keyword>
<feature type="compositionally biased region" description="Low complexity" evidence="6">
    <location>
        <begin position="293"/>
        <end position="310"/>
    </location>
</feature>
<evidence type="ECO:0000256" key="3">
    <source>
        <dbReference type="ARBA" id="ARBA00022989"/>
    </source>
</evidence>
<dbReference type="EMBL" id="JAXOVC010000007">
    <property type="protein sequence ID" value="KAK4499409.1"/>
    <property type="molecule type" value="Genomic_DNA"/>
</dbReference>
<organism evidence="9 10">
    <name type="scientific">Zasmidium cellare</name>
    <name type="common">Wine cellar mold</name>
    <name type="synonym">Racodium cellare</name>
    <dbReference type="NCBI Taxonomy" id="395010"/>
    <lineage>
        <taxon>Eukaryota</taxon>
        <taxon>Fungi</taxon>
        <taxon>Dikarya</taxon>
        <taxon>Ascomycota</taxon>
        <taxon>Pezizomycotina</taxon>
        <taxon>Dothideomycetes</taxon>
        <taxon>Dothideomycetidae</taxon>
        <taxon>Mycosphaerellales</taxon>
        <taxon>Mycosphaerellaceae</taxon>
        <taxon>Zasmidium</taxon>
    </lineage>
</organism>
<sequence>MGSSTQVYHDASYLEEVWALFGVGVVILIIRFLVRLRTVGFRQFQGDDYMSFVVLGCYTADAVTVTLVYLEGSNVDYIGQEARLATFNKAQINDVIYGSKMELVAWYTYTGLIWGLKGCMLFFYNRITFGLTQQKIVKALAVVSFITYIAMFLTISLSCSPIRLNWQVQPLPPAHCTLRSQNFIVCTTLNCLTDAALLCVPLPLLWKLRIPVRKRITLSILLGSGIFVITAAIVRIVMTLGSHPSALTINRWGVRETIAAIAAVNAPIMKPMFKKSFWNREYRLRAEERNRRQSSNNSGNGSSGKSSRLSRLNTMLRKPEPIELVEYSGSGSNSKNSKTTKTDTTCCSKSQCTTARTTFVEAEGVQGDDTSQECFIQRPQRAAQGNGGGDLDIERAEPRQPHPGVLVDDLYMAPAVRAEVEFDMKEVGIDRLADRH</sequence>
<evidence type="ECO:0000313" key="10">
    <source>
        <dbReference type="Proteomes" id="UP001305779"/>
    </source>
</evidence>
<reference evidence="9 10" key="1">
    <citation type="journal article" date="2023" name="G3 (Bethesda)">
        <title>A chromosome-level genome assembly of Zasmidium syzygii isolated from banana leaves.</title>
        <authorList>
            <person name="van Westerhoven A.C."/>
            <person name="Mehrabi R."/>
            <person name="Talebi R."/>
            <person name="Steentjes M.B.F."/>
            <person name="Corcolon B."/>
            <person name="Chong P.A."/>
            <person name="Kema G.H.J."/>
            <person name="Seidl M.F."/>
        </authorList>
    </citation>
    <scope>NUCLEOTIDE SEQUENCE [LARGE SCALE GENOMIC DNA]</scope>
    <source>
        <strain evidence="9 10">P124</strain>
    </source>
</reference>
<evidence type="ECO:0000313" key="9">
    <source>
        <dbReference type="EMBL" id="KAK4499409.1"/>
    </source>
</evidence>
<dbReference type="PANTHER" id="PTHR33048">
    <property type="entry name" value="PTH11-LIKE INTEGRAL MEMBRANE PROTEIN (AFU_ORTHOLOGUE AFUA_5G11245)"/>
    <property type="match status" value="1"/>
</dbReference>
<accession>A0ABR0EDH8</accession>